<dbReference type="InterPro" id="IPR038109">
    <property type="entry name" value="DNA_bind_recomb_sf"/>
</dbReference>
<feature type="coiled-coil region" evidence="1">
    <location>
        <begin position="398"/>
        <end position="432"/>
    </location>
</feature>
<evidence type="ECO:0000259" key="3">
    <source>
        <dbReference type="PROSITE" id="PS51737"/>
    </source>
</evidence>
<dbReference type="GO" id="GO:0000150">
    <property type="term" value="F:DNA strand exchange activity"/>
    <property type="evidence" value="ECO:0007669"/>
    <property type="project" value="InterPro"/>
</dbReference>
<dbReference type="Gene3D" id="3.40.50.1390">
    <property type="entry name" value="Resolvase, N-terminal catalytic domain"/>
    <property type="match status" value="1"/>
</dbReference>
<keyword evidence="1" id="KW-0175">Coiled coil</keyword>
<dbReference type="InterPro" id="IPR006119">
    <property type="entry name" value="Resolv_N"/>
</dbReference>
<dbReference type="PROSITE" id="PS51737">
    <property type="entry name" value="RECOMBINASE_DNA_BIND"/>
    <property type="match status" value="1"/>
</dbReference>
<dbReference type="Pfam" id="PF13408">
    <property type="entry name" value="Zn_ribbon_recom"/>
    <property type="match status" value="1"/>
</dbReference>
<name>A0A3E2N8P9_9FIRM</name>
<evidence type="ECO:0000256" key="1">
    <source>
        <dbReference type="SAM" id="Coils"/>
    </source>
</evidence>
<dbReference type="InterPro" id="IPR011109">
    <property type="entry name" value="DNA_bind_recombinase_dom"/>
</dbReference>
<dbReference type="InterPro" id="IPR025378">
    <property type="entry name" value="DUF4368"/>
</dbReference>
<feature type="domain" description="Resolvase/invertase-type recombinase catalytic" evidence="2">
    <location>
        <begin position="8"/>
        <end position="156"/>
    </location>
</feature>
<dbReference type="PANTHER" id="PTHR30461:SF23">
    <property type="entry name" value="DNA RECOMBINASE-RELATED"/>
    <property type="match status" value="1"/>
</dbReference>
<protein>
    <submittedName>
        <fullName evidence="4">DUF4368 domain-containing protein</fullName>
    </submittedName>
</protein>
<dbReference type="GO" id="GO:0003677">
    <property type="term" value="F:DNA binding"/>
    <property type="evidence" value="ECO:0007669"/>
    <property type="project" value="InterPro"/>
</dbReference>
<comment type="caution">
    <text evidence="4">The sequence shown here is derived from an EMBL/GenBank/DDBJ whole genome shotgun (WGS) entry which is preliminary data.</text>
</comment>
<dbReference type="Pfam" id="PF14287">
    <property type="entry name" value="DUF4368"/>
    <property type="match status" value="1"/>
</dbReference>
<dbReference type="OrthoDB" id="9804620at2"/>
<dbReference type="InterPro" id="IPR036162">
    <property type="entry name" value="Resolvase-like_N_sf"/>
</dbReference>
<proteinExistence type="predicted"/>
<reference evidence="4 5" key="1">
    <citation type="submission" date="2018-07" db="EMBL/GenBank/DDBJ databases">
        <title>New species, Clostridium PI-S10-A1B.</title>
        <authorList>
            <person name="Krishna G."/>
            <person name="Summeta K."/>
            <person name="Shikha S."/>
            <person name="Prabhu P.B."/>
            <person name="Suresh K."/>
        </authorList>
    </citation>
    <scope>NUCLEOTIDE SEQUENCE [LARGE SCALE GENOMIC DNA]</scope>
    <source>
        <strain evidence="4 5">PI-S10-A1B</strain>
    </source>
</reference>
<dbReference type="PROSITE" id="PS51736">
    <property type="entry name" value="RECOMBINASES_3"/>
    <property type="match status" value="1"/>
</dbReference>
<dbReference type="InterPro" id="IPR050639">
    <property type="entry name" value="SSR_resolvase"/>
</dbReference>
<dbReference type="Proteomes" id="UP000260680">
    <property type="component" value="Unassembled WGS sequence"/>
</dbReference>
<dbReference type="PANTHER" id="PTHR30461">
    <property type="entry name" value="DNA-INVERTASE FROM LAMBDOID PROPHAGE"/>
    <property type="match status" value="1"/>
</dbReference>
<dbReference type="Pfam" id="PF00239">
    <property type="entry name" value="Resolvase"/>
    <property type="match status" value="1"/>
</dbReference>
<evidence type="ECO:0000313" key="5">
    <source>
        <dbReference type="Proteomes" id="UP000260680"/>
    </source>
</evidence>
<feature type="domain" description="Recombinase" evidence="3">
    <location>
        <begin position="164"/>
        <end position="308"/>
    </location>
</feature>
<dbReference type="SUPFAM" id="SSF53041">
    <property type="entry name" value="Resolvase-like"/>
    <property type="match status" value="1"/>
</dbReference>
<dbReference type="CDD" id="cd03770">
    <property type="entry name" value="SR_TndX_transposase"/>
    <property type="match status" value="1"/>
</dbReference>
<dbReference type="Gene3D" id="3.90.1750.20">
    <property type="entry name" value="Putative Large Serine Recombinase, Chain B, Domain 2"/>
    <property type="match status" value="1"/>
</dbReference>
<organism evidence="4 5">
    <name type="scientific">Lacrimispora amygdalina</name>
    <dbReference type="NCBI Taxonomy" id="253257"/>
    <lineage>
        <taxon>Bacteria</taxon>
        <taxon>Bacillati</taxon>
        <taxon>Bacillota</taxon>
        <taxon>Clostridia</taxon>
        <taxon>Lachnospirales</taxon>
        <taxon>Lachnospiraceae</taxon>
        <taxon>Lacrimispora</taxon>
    </lineage>
</organism>
<dbReference type="AlphaFoldDB" id="A0A3E2N8P9"/>
<dbReference type="SMART" id="SM00857">
    <property type="entry name" value="Resolvase"/>
    <property type="match status" value="1"/>
</dbReference>
<accession>A0A3E2N8P9</accession>
<dbReference type="InterPro" id="IPR025827">
    <property type="entry name" value="Zn_ribbon_recom_dom"/>
</dbReference>
<gene>
    <name evidence="4" type="ORF">DS742_18710</name>
</gene>
<dbReference type="EMBL" id="QOHO01000063">
    <property type="protein sequence ID" value="RFZ77378.1"/>
    <property type="molecule type" value="Genomic_DNA"/>
</dbReference>
<evidence type="ECO:0000259" key="2">
    <source>
        <dbReference type="PROSITE" id="PS51736"/>
    </source>
</evidence>
<sequence length="534" mass="61830">MLQSNEKITALYCRLSQEDELAGESGSIQHQKQILAEYAEKNGFPNPRIWADDGFSGVTFDRPAYNEMMAEVEAGNVSTIIVKDHSRLGRNRLVMGYLMEEKFPDYGIRYIAINDGVDTDKGVDESLAIRDLFNEWHARDTSKKIKAVKMAAAKRGERIGSKPPYGYQKDPIDPKRIVPNEDTAPIVRRIFTLCASGLGPSNIARILREEKIITPAMYEYQQSGALHTHLNVDKPYAWSGRTVSGILEHEEYIGTTVNCRGYIPSFKSKKQRKNPPENWLRFENTHEPIIERETWDIVQRVRQGKRRPNKMGEMDMLSGLVECETCGTKHYLCRCGSWNEEQYTYTCGKYHTHKDECTPHTIKVMALHQIVLAEIQRVTAEAKEHSEQFLQRAMDKHQSQLKQELSVKIRELEKAQKRLSDLDRLLQKAFEQLALENLSETQFKALTGSYETERQELTQRFGKLEQEISSGKDTMLNADRFMSVVDRYTDIQELTPEIVREFVEKIVVYERSERWKKKNYTQQVDVYFNFMGKV</sequence>
<dbReference type="Pfam" id="PF07508">
    <property type="entry name" value="Recombinase"/>
    <property type="match status" value="1"/>
</dbReference>
<evidence type="ECO:0000313" key="4">
    <source>
        <dbReference type="EMBL" id="RFZ77378.1"/>
    </source>
</evidence>
<dbReference type="RefSeq" id="WP_117418496.1">
    <property type="nucleotide sequence ID" value="NZ_QOHO01000063.1"/>
</dbReference>